<proteinExistence type="predicted"/>
<reference evidence="2" key="1">
    <citation type="journal article" date="2019" name="Int. J. Syst. Evol. Microbiol.">
        <title>The Global Catalogue of Microorganisms (GCM) 10K type strain sequencing project: providing services to taxonomists for standard genome sequencing and annotation.</title>
        <authorList>
            <consortium name="The Broad Institute Genomics Platform"/>
            <consortium name="The Broad Institute Genome Sequencing Center for Infectious Disease"/>
            <person name="Wu L."/>
            <person name="Ma J."/>
        </authorList>
    </citation>
    <scope>NUCLEOTIDE SEQUENCE [LARGE SCALE GENOMIC DNA]</scope>
    <source>
        <strain evidence="2">JCM 17805</strain>
    </source>
</reference>
<dbReference type="EMBL" id="BAABFL010000050">
    <property type="protein sequence ID" value="GAA4648236.1"/>
    <property type="molecule type" value="Genomic_DNA"/>
</dbReference>
<comment type="caution">
    <text evidence="1">The sequence shown here is derived from an EMBL/GenBank/DDBJ whole genome shotgun (WGS) entry which is preliminary data.</text>
</comment>
<dbReference type="Proteomes" id="UP001500604">
    <property type="component" value="Unassembled WGS sequence"/>
</dbReference>
<evidence type="ECO:0000313" key="1">
    <source>
        <dbReference type="EMBL" id="GAA4648236.1"/>
    </source>
</evidence>
<name>A0ABP8UWF1_9GAMM</name>
<dbReference type="RefSeq" id="WP_345193648.1">
    <property type="nucleotide sequence ID" value="NZ_BAABFL010000050.1"/>
</dbReference>
<accession>A0ABP8UWF1</accession>
<keyword evidence="2" id="KW-1185">Reference proteome</keyword>
<protein>
    <recommendedName>
        <fullName evidence="3">Cthe-2314-like HEPN domain-containing protein</fullName>
    </recommendedName>
</protein>
<sequence>MHNQVDHHKMVVGSFIKNKLEEYRYFLEKLINICLLVENNFQNGINPVNTSNENINYTFNSLTNTFQSLKDSLETATGKKIAWSELYEIEHGRFIKESRNAITHDGMQIINAYTDGKYYIANDIERLDAKGNFIKIEAPQTDILKLSLEFTIGFMNKIQSLIIDYGESIPKSSHPVKMQDIEKYLTNPVVPKFVRELIKENKDEIEKQLSSVRFDPVQDIMNESSKITDLCNVHIDIMTPADR</sequence>
<evidence type="ECO:0008006" key="3">
    <source>
        <dbReference type="Google" id="ProtNLM"/>
    </source>
</evidence>
<gene>
    <name evidence="1" type="ORF">GCM10023116_05030</name>
</gene>
<evidence type="ECO:0000313" key="2">
    <source>
        <dbReference type="Proteomes" id="UP001500604"/>
    </source>
</evidence>
<organism evidence="1 2">
    <name type="scientific">Kistimonas scapharcae</name>
    <dbReference type="NCBI Taxonomy" id="1036133"/>
    <lineage>
        <taxon>Bacteria</taxon>
        <taxon>Pseudomonadati</taxon>
        <taxon>Pseudomonadota</taxon>
        <taxon>Gammaproteobacteria</taxon>
        <taxon>Oceanospirillales</taxon>
        <taxon>Endozoicomonadaceae</taxon>
        <taxon>Kistimonas</taxon>
    </lineage>
</organism>